<evidence type="ECO:0000256" key="2">
    <source>
        <dbReference type="HAMAP-Rule" id="MF_00048"/>
    </source>
</evidence>
<dbReference type="InterPro" id="IPR011856">
    <property type="entry name" value="tRNA_endonuc-like_dom_sf"/>
</dbReference>
<sequence length="197" mass="22143">MAELDELTYEAVEDEESFLDQEWAPSEAAHARDEDAACEDDCEGEGELGLTQPQLEELARLYPERVRVRRPLADMTTKEVGCEGEVMAAAFLLSNDFEILDTNWRCGGREADIVALDGDEVVLVEVKTRRRPAGGRDEIPELAVDHRKQEGYRALALLYMAFHSEVRHIRFDVIAINLVVGGGSRIRHLVGAFVWDE</sequence>
<dbReference type="InterPro" id="IPR003509">
    <property type="entry name" value="UPF0102_YraN-like"/>
</dbReference>
<evidence type="ECO:0000313" key="4">
    <source>
        <dbReference type="Proteomes" id="UP001478817"/>
    </source>
</evidence>
<dbReference type="Pfam" id="PF02021">
    <property type="entry name" value="UPF0102"/>
    <property type="match status" value="1"/>
</dbReference>
<protein>
    <recommendedName>
        <fullName evidence="2">UPF0102 protein AAAT05_01125</fullName>
    </recommendedName>
</protein>
<dbReference type="RefSeq" id="WP_349181302.1">
    <property type="nucleotide sequence ID" value="NZ_JBBNGS010000002.1"/>
</dbReference>
<gene>
    <name evidence="3" type="ORF">AAAT05_01125</name>
</gene>
<accession>A0ABV1IEF1</accession>
<evidence type="ECO:0000313" key="3">
    <source>
        <dbReference type="EMBL" id="MEQ2636956.1"/>
    </source>
</evidence>
<reference evidence="3 4" key="1">
    <citation type="submission" date="2024-04" db="EMBL/GenBank/DDBJ databases">
        <title>Human intestinal bacterial collection.</title>
        <authorList>
            <person name="Pauvert C."/>
            <person name="Hitch T.C.A."/>
            <person name="Clavel T."/>
        </authorList>
    </citation>
    <scope>NUCLEOTIDE SEQUENCE [LARGE SCALE GENOMIC DNA]</scope>
    <source>
        <strain evidence="3 4">CLA-AA-H197</strain>
    </source>
</reference>
<dbReference type="SUPFAM" id="SSF52980">
    <property type="entry name" value="Restriction endonuclease-like"/>
    <property type="match status" value="1"/>
</dbReference>
<comment type="caution">
    <text evidence="3">The sequence shown here is derived from an EMBL/GenBank/DDBJ whole genome shotgun (WGS) entry which is preliminary data.</text>
</comment>
<dbReference type="Proteomes" id="UP001478817">
    <property type="component" value="Unassembled WGS sequence"/>
</dbReference>
<dbReference type="Gene3D" id="3.40.1350.10">
    <property type="match status" value="1"/>
</dbReference>
<keyword evidence="4" id="KW-1185">Reference proteome</keyword>
<dbReference type="InterPro" id="IPR011335">
    <property type="entry name" value="Restrct_endonuc-II-like"/>
</dbReference>
<evidence type="ECO:0000256" key="1">
    <source>
        <dbReference type="ARBA" id="ARBA00006738"/>
    </source>
</evidence>
<organism evidence="3 4">
    <name type="scientific">Paratractidigestivibacter faecalis</name>
    <dbReference type="NCBI Taxonomy" id="2292441"/>
    <lineage>
        <taxon>Bacteria</taxon>
        <taxon>Bacillati</taxon>
        <taxon>Actinomycetota</taxon>
        <taxon>Coriobacteriia</taxon>
        <taxon>Coriobacteriales</taxon>
        <taxon>Atopobiaceae</taxon>
        <taxon>Paratractidigestivibacter</taxon>
    </lineage>
</organism>
<dbReference type="HAMAP" id="MF_00048">
    <property type="entry name" value="UPF0102"/>
    <property type="match status" value="1"/>
</dbReference>
<dbReference type="PANTHER" id="PTHR34039">
    <property type="entry name" value="UPF0102 PROTEIN YRAN"/>
    <property type="match status" value="1"/>
</dbReference>
<name>A0ABV1IEF1_9ACTN</name>
<dbReference type="EMBL" id="JBBNGS010000002">
    <property type="protein sequence ID" value="MEQ2636956.1"/>
    <property type="molecule type" value="Genomic_DNA"/>
</dbReference>
<proteinExistence type="inferred from homology"/>
<dbReference type="PANTHER" id="PTHR34039:SF1">
    <property type="entry name" value="UPF0102 PROTEIN YRAN"/>
    <property type="match status" value="1"/>
</dbReference>
<comment type="similarity">
    <text evidence="1 2">Belongs to the UPF0102 family.</text>
</comment>